<evidence type="ECO:0000313" key="2">
    <source>
        <dbReference type="Proteomes" id="UP000032300"/>
    </source>
</evidence>
<dbReference type="KEGG" id="sphi:TS85_22390"/>
<accession>A0A7U4LH40</accession>
<dbReference type="InterPro" id="IPR025506">
    <property type="entry name" value="Abi_alpha"/>
</dbReference>
<dbReference type="Pfam" id="PF14337">
    <property type="entry name" value="Abi_alpha"/>
    <property type="match status" value="1"/>
</dbReference>
<name>A0A7U4LH40_9SPHN</name>
<sequence>MRTIEAASQEDEDDVQELWARLIVKASVSENLKVNKLHIEILRSLSPADTALLELLHPSVVYREFSSEAEIQAFNNEMNTKADVKWRKFSEEDRAVSVQNLLRLRCIASLPRIFSANRVLHQIRSRELRINGTVVVPARFEEMLGDLVTLIYQSSGAMPYDATQPVPLLRRGWFGPTETGTITVPELNHMLTPLGQGFMKAVTIDQALNKGG</sequence>
<dbReference type="AlphaFoldDB" id="A0A7U4LH40"/>
<reference evidence="1 2" key="2">
    <citation type="submission" date="2015-02" db="EMBL/GenBank/DDBJ databases">
        <title>The complete genome of Sphingomonas hengshuiensis sp. WHSC-8 isolated from soil of Hengshui Lake.</title>
        <authorList>
            <person name="Wei S."/>
            <person name="Guo J."/>
            <person name="Su C."/>
            <person name="Wu R."/>
            <person name="Zhang Z."/>
            <person name="Liang K."/>
            <person name="Li H."/>
            <person name="Wang T."/>
            <person name="Liu H."/>
            <person name="Zhang C."/>
            <person name="Li Z."/>
            <person name="Wang Q."/>
            <person name="Meng J."/>
        </authorList>
    </citation>
    <scope>NUCLEOTIDE SEQUENCE [LARGE SCALE GENOMIC DNA]</scope>
    <source>
        <strain evidence="1 2">WHSC-8</strain>
    </source>
</reference>
<evidence type="ECO:0000313" key="1">
    <source>
        <dbReference type="EMBL" id="AJP73963.1"/>
    </source>
</evidence>
<protein>
    <submittedName>
        <fullName evidence="1">Uncharacterized protein</fullName>
    </submittedName>
</protein>
<reference evidence="1 2" key="1">
    <citation type="journal article" date="2015" name="Int. J. Syst. Evol. Microbiol.">
        <title>Sphingomonas hengshuiensis sp. nov., isolated from lake wetland.</title>
        <authorList>
            <person name="Wei S."/>
            <person name="Wang T."/>
            <person name="Liu H."/>
            <person name="Zhang C."/>
            <person name="Guo J."/>
            <person name="Wang Q."/>
            <person name="Liang K."/>
            <person name="Zhang Z."/>
        </authorList>
    </citation>
    <scope>NUCLEOTIDE SEQUENCE [LARGE SCALE GENOMIC DNA]</scope>
    <source>
        <strain evidence="1 2">WHSC-8</strain>
    </source>
</reference>
<gene>
    <name evidence="1" type="ORF">TS85_22390</name>
</gene>
<dbReference type="EMBL" id="CP010836">
    <property type="protein sequence ID" value="AJP73963.1"/>
    <property type="molecule type" value="Genomic_DNA"/>
</dbReference>
<organism evidence="1 2">
    <name type="scientific">Sphingomonas hengshuiensis</name>
    <dbReference type="NCBI Taxonomy" id="1609977"/>
    <lineage>
        <taxon>Bacteria</taxon>
        <taxon>Pseudomonadati</taxon>
        <taxon>Pseudomonadota</taxon>
        <taxon>Alphaproteobacteria</taxon>
        <taxon>Sphingomonadales</taxon>
        <taxon>Sphingomonadaceae</taxon>
        <taxon>Sphingomonas</taxon>
    </lineage>
</organism>
<dbReference type="Proteomes" id="UP000032300">
    <property type="component" value="Chromosome"/>
</dbReference>
<proteinExistence type="predicted"/>
<keyword evidence="2" id="KW-1185">Reference proteome</keyword>